<reference evidence="6 7" key="1">
    <citation type="journal article" date="2017" name="New Microbes New Infect">
        <title>Genome sequence of 'Leucobacter massiliensis' sp. nov. isolated from human pharynx after travel to the 2014 Hajj.</title>
        <authorList>
            <person name="Leangapichart T."/>
            <person name="Gautret P."/>
            <person name="Nguyen T.T."/>
            <person name="Armstrong N."/>
            <person name="Rolain J.M."/>
        </authorList>
    </citation>
    <scope>NUCLEOTIDE SEQUENCE [LARGE SCALE GENOMIC DNA]</scope>
    <source>
        <strain evidence="6 7">122RC15</strain>
    </source>
</reference>
<protein>
    <recommendedName>
        <fullName evidence="5">Putative glutamate--cysteine ligase 2</fullName>
        <ecNumber evidence="5">6.3.2.2</ecNumber>
    </recommendedName>
    <alternativeName>
        <fullName evidence="5">Gamma-glutamylcysteine synthetase 2</fullName>
        <shortName evidence="5">GCS 2</shortName>
        <shortName evidence="5">Gamma-GCS 2</shortName>
    </alternativeName>
</protein>
<evidence type="ECO:0000256" key="2">
    <source>
        <dbReference type="ARBA" id="ARBA00022741"/>
    </source>
</evidence>
<comment type="similarity">
    <text evidence="5">Belongs to the glutamate--cysteine ligase type 2 family. YbdK subfamily.</text>
</comment>
<keyword evidence="3 5" id="KW-0067">ATP-binding</keyword>
<accession>A0A2S9QL81</accession>
<dbReference type="InterPro" id="IPR014746">
    <property type="entry name" value="Gln_synth/guanido_kin_cat_dom"/>
</dbReference>
<evidence type="ECO:0000256" key="1">
    <source>
        <dbReference type="ARBA" id="ARBA00022598"/>
    </source>
</evidence>
<dbReference type="RefSeq" id="WP_105806282.1">
    <property type="nucleotide sequence ID" value="NZ_MWZD01000022.1"/>
</dbReference>
<evidence type="ECO:0000313" key="6">
    <source>
        <dbReference type="EMBL" id="PRI10348.1"/>
    </source>
</evidence>
<proteinExistence type="inferred from homology"/>
<comment type="catalytic activity">
    <reaction evidence="4 5">
        <text>L-cysteine + L-glutamate + ATP = gamma-L-glutamyl-L-cysteine + ADP + phosphate + H(+)</text>
        <dbReference type="Rhea" id="RHEA:13285"/>
        <dbReference type="ChEBI" id="CHEBI:15378"/>
        <dbReference type="ChEBI" id="CHEBI:29985"/>
        <dbReference type="ChEBI" id="CHEBI:30616"/>
        <dbReference type="ChEBI" id="CHEBI:35235"/>
        <dbReference type="ChEBI" id="CHEBI:43474"/>
        <dbReference type="ChEBI" id="CHEBI:58173"/>
        <dbReference type="ChEBI" id="CHEBI:456216"/>
        <dbReference type="EC" id="6.3.2.2"/>
    </reaction>
</comment>
<evidence type="ECO:0000256" key="4">
    <source>
        <dbReference type="ARBA" id="ARBA00048819"/>
    </source>
</evidence>
<dbReference type="Proteomes" id="UP000238650">
    <property type="component" value="Unassembled WGS sequence"/>
</dbReference>
<dbReference type="Pfam" id="PF04107">
    <property type="entry name" value="GCS2"/>
    <property type="match status" value="1"/>
</dbReference>
<keyword evidence="1 5" id="KW-0436">Ligase</keyword>
<evidence type="ECO:0000256" key="5">
    <source>
        <dbReference type="HAMAP-Rule" id="MF_01609"/>
    </source>
</evidence>
<dbReference type="GO" id="GO:0042398">
    <property type="term" value="P:modified amino acid biosynthetic process"/>
    <property type="evidence" value="ECO:0007669"/>
    <property type="project" value="InterPro"/>
</dbReference>
<dbReference type="EMBL" id="MWZD01000022">
    <property type="protein sequence ID" value="PRI10348.1"/>
    <property type="molecule type" value="Genomic_DNA"/>
</dbReference>
<keyword evidence="7" id="KW-1185">Reference proteome</keyword>
<dbReference type="SUPFAM" id="SSF55931">
    <property type="entry name" value="Glutamine synthetase/guanido kinase"/>
    <property type="match status" value="1"/>
</dbReference>
<dbReference type="EC" id="6.3.2.2" evidence="5"/>
<comment type="caution">
    <text evidence="6">The sequence shown here is derived from an EMBL/GenBank/DDBJ whole genome shotgun (WGS) entry which is preliminary data.</text>
</comment>
<dbReference type="GO" id="GO:0005524">
    <property type="term" value="F:ATP binding"/>
    <property type="evidence" value="ECO:0007669"/>
    <property type="project" value="UniProtKB-KW"/>
</dbReference>
<keyword evidence="2 5" id="KW-0547">Nucleotide-binding</keyword>
<dbReference type="PANTHER" id="PTHR36510">
    <property type="entry name" value="GLUTAMATE--CYSTEINE LIGASE 2-RELATED"/>
    <property type="match status" value="1"/>
</dbReference>
<dbReference type="AlphaFoldDB" id="A0A2S9QL81"/>
<name>A0A2S9QL81_9MICO</name>
<dbReference type="HAMAP" id="MF_01609">
    <property type="entry name" value="Glu_cys_ligase_2"/>
    <property type="match status" value="1"/>
</dbReference>
<dbReference type="OrthoDB" id="9769628at2"/>
<dbReference type="InterPro" id="IPR006336">
    <property type="entry name" value="GCS2"/>
</dbReference>
<dbReference type="InterPro" id="IPR050141">
    <property type="entry name" value="GCL_type2/YbdK_subfam"/>
</dbReference>
<gene>
    <name evidence="6" type="ORF">B4915_12970</name>
</gene>
<organism evidence="6 7">
    <name type="scientific">Leucobacter massiliensis</name>
    <dbReference type="NCBI Taxonomy" id="1686285"/>
    <lineage>
        <taxon>Bacteria</taxon>
        <taxon>Bacillati</taxon>
        <taxon>Actinomycetota</taxon>
        <taxon>Actinomycetes</taxon>
        <taxon>Micrococcales</taxon>
        <taxon>Microbacteriaceae</taxon>
        <taxon>Leucobacter</taxon>
    </lineage>
</organism>
<evidence type="ECO:0000313" key="7">
    <source>
        <dbReference type="Proteomes" id="UP000238650"/>
    </source>
</evidence>
<dbReference type="GO" id="GO:0004357">
    <property type="term" value="F:glutamate-cysteine ligase activity"/>
    <property type="evidence" value="ECO:0007669"/>
    <property type="project" value="UniProtKB-EC"/>
</dbReference>
<evidence type="ECO:0000256" key="3">
    <source>
        <dbReference type="ARBA" id="ARBA00022840"/>
    </source>
</evidence>
<dbReference type="PANTHER" id="PTHR36510:SF1">
    <property type="entry name" value="GLUTAMATE--CYSTEINE LIGASE 2-RELATED"/>
    <property type="match status" value="1"/>
</dbReference>
<sequence>MSAAEPRSFGVEEEYLLLDAEHGTPVDLASVLVRSASDEVAPAEREFFSSQLETATPVCRTAGEALETLAGFRAELSRRAADRGAVLASSGLPPLGGEEAGTVTPKPRYRELDAEMRGAAAHQYVTGTHVHIGVPSPDAGVEVLARLASWAPALIAMTANSPIWCGEPSGFASWRHIRNMTWPLAGYPPEFASGEEYAREVERLVTSGVLLDAGVVTWLARLSERYPTVELRIADAQLTADDAVDFALIARALVERALAEAGEGKPRPGATPGLVSGAIWMAARDGLSGTLIDPVTARAVPAHEMLEGMVASVEGELRASGDLERVRSYLARLRATGGPARRQLERFAEGGVQGLLGLYREASGAA</sequence>
<dbReference type="NCBIfam" id="TIGR02050">
    <property type="entry name" value="gshA_cyan_rel"/>
    <property type="match status" value="1"/>
</dbReference>
<dbReference type="Gene3D" id="3.30.590.20">
    <property type="match status" value="1"/>
</dbReference>
<dbReference type="InterPro" id="IPR011793">
    <property type="entry name" value="YbdK"/>
</dbReference>
<comment type="function">
    <text evidence="5">ATP-dependent carboxylate-amine ligase which exhibits weak glutamate--cysteine ligase activity.</text>
</comment>